<dbReference type="AlphaFoldDB" id="A0A1H6GXM0"/>
<evidence type="ECO:0000313" key="3">
    <source>
        <dbReference type="Proteomes" id="UP000198561"/>
    </source>
</evidence>
<sequence>MKLLYICSENYDTMNKFKLLFIIPLFYSEFSHAQRIDKETISFQLLKEPVFPTELSNRNYTVTVKSPYNITRDDVVRLSKEDYQRKVDNYQTNVENAKYEHQERLKDYDAEVKKLQEKYKLESAEYSKLSAVEKIAATNGAPTLRLPSRPILNIPPTPVYQQPDLRDALIVDNKILASQIDVMGFSKGGNYLDIVIEMERTNFQDNQGKTFANQPTRIIAKQGGAVKLDKTYFSDFAEIASVPTNEINLNAQEKRYLQRTVDRTRNIINENFGYQTINSSVALATVKNKGEYDDLEKAYIYVTTNLKKLQAKSDNPSNKVAMENMQKGIDIWKSALTKINYNDKKALYNQKIGEYIYFNLIRLNIALGNYQEAEKYLNELQEHLVDIKLSYDANLELKRLEEKIYNN</sequence>
<name>A0A1H6GXM0_CHRCI</name>
<dbReference type="Proteomes" id="UP000198561">
    <property type="component" value="Unassembled WGS sequence"/>
</dbReference>
<gene>
    <name evidence="2" type="ORF">SAMN05421593_0607</name>
</gene>
<proteinExistence type="predicted"/>
<dbReference type="STRING" id="680127.SAMN05421593_0607"/>
<keyword evidence="1" id="KW-0175">Coiled coil</keyword>
<protein>
    <submittedName>
        <fullName evidence="2">Uncharacterized protein</fullName>
    </submittedName>
</protein>
<evidence type="ECO:0000313" key="2">
    <source>
        <dbReference type="EMBL" id="SEH28121.1"/>
    </source>
</evidence>
<feature type="coiled-coil region" evidence="1">
    <location>
        <begin position="80"/>
        <end position="125"/>
    </location>
</feature>
<evidence type="ECO:0000256" key="1">
    <source>
        <dbReference type="SAM" id="Coils"/>
    </source>
</evidence>
<organism evidence="2 3">
    <name type="scientific">Chryseobacterium culicis</name>
    <dbReference type="NCBI Taxonomy" id="680127"/>
    <lineage>
        <taxon>Bacteria</taxon>
        <taxon>Pseudomonadati</taxon>
        <taxon>Bacteroidota</taxon>
        <taxon>Flavobacteriia</taxon>
        <taxon>Flavobacteriales</taxon>
        <taxon>Weeksellaceae</taxon>
        <taxon>Chryseobacterium group</taxon>
        <taxon>Chryseobacterium</taxon>
    </lineage>
</organism>
<reference evidence="2 3" key="1">
    <citation type="submission" date="2016-10" db="EMBL/GenBank/DDBJ databases">
        <authorList>
            <person name="de Groot N.N."/>
        </authorList>
    </citation>
    <scope>NUCLEOTIDE SEQUENCE [LARGE SCALE GENOMIC DNA]</scope>
    <source>
        <strain evidence="2 3">DSM 23031</strain>
    </source>
</reference>
<accession>A0A1H6GXM0</accession>
<feature type="coiled-coil region" evidence="1">
    <location>
        <begin position="363"/>
        <end position="390"/>
    </location>
</feature>
<dbReference type="EMBL" id="FNWQ01000001">
    <property type="protein sequence ID" value="SEH28121.1"/>
    <property type="molecule type" value="Genomic_DNA"/>
</dbReference>